<feature type="transmembrane region" description="Helical" evidence="8">
    <location>
        <begin position="213"/>
        <end position="232"/>
    </location>
</feature>
<proteinExistence type="inferred from homology"/>
<feature type="transmembrane region" description="Helical" evidence="8">
    <location>
        <begin position="244"/>
        <end position="264"/>
    </location>
</feature>
<keyword evidence="3" id="KW-0813">Transport</keyword>
<evidence type="ECO:0000256" key="8">
    <source>
        <dbReference type="SAM" id="Phobius"/>
    </source>
</evidence>
<dbReference type="InterPro" id="IPR037185">
    <property type="entry name" value="EmrE-like"/>
</dbReference>
<keyword evidence="6 8" id="KW-1133">Transmembrane helix</keyword>
<dbReference type="InterPro" id="IPR004626">
    <property type="entry name" value="RarD"/>
</dbReference>
<feature type="transmembrane region" description="Helical" evidence="8">
    <location>
        <begin position="102"/>
        <end position="124"/>
    </location>
</feature>
<dbReference type="RefSeq" id="WP_252115370.1">
    <property type="nucleotide sequence ID" value="NZ_JAMSHT010000001.1"/>
</dbReference>
<evidence type="ECO:0000256" key="2">
    <source>
        <dbReference type="ARBA" id="ARBA00007362"/>
    </source>
</evidence>
<dbReference type="EMBL" id="JAMSHT010000001">
    <property type="protein sequence ID" value="MCM8558464.1"/>
    <property type="molecule type" value="Genomic_DNA"/>
</dbReference>
<evidence type="ECO:0000256" key="1">
    <source>
        <dbReference type="ARBA" id="ARBA00004651"/>
    </source>
</evidence>
<feature type="transmembrane region" description="Helical" evidence="8">
    <location>
        <begin position="131"/>
        <end position="148"/>
    </location>
</feature>
<dbReference type="GO" id="GO:0005886">
    <property type="term" value="C:plasma membrane"/>
    <property type="evidence" value="ECO:0007669"/>
    <property type="project" value="UniProtKB-SubCell"/>
</dbReference>
<feature type="transmembrane region" description="Helical" evidence="8">
    <location>
        <begin position="270"/>
        <end position="290"/>
    </location>
</feature>
<evidence type="ECO:0000259" key="9">
    <source>
        <dbReference type="Pfam" id="PF00892"/>
    </source>
</evidence>
<comment type="caution">
    <text evidence="10">The sequence shown here is derived from an EMBL/GenBank/DDBJ whole genome shotgun (WGS) entry which is preliminary data.</text>
</comment>
<sequence>MSDPATSASRSGYAYALTAFGLWGIIPLFFKAMDPMSAMDIVAWRVILAVPFVGVFIWARSRWGEIKAALTDRKVLLTLLASAALISVNWIIYVVGVNSDRVLAASLGYYLNPLINILLGYFLLKEKLVKLQWAALAIASIGVAALALGALADLWITMSLACSFALYGYLRKKVNVGAAPGLFLETLLLAPLFALWLVWLRDPGVPILGPEPHYVWLIAVSGAVTATPLLLFTEGARRLPYSTIGILQFTAPTIQFFLGIFLFGEELTTVRGIAFLAIWTAMALYIYALIGEHRKAKRVSLAKQ</sequence>
<dbReference type="PANTHER" id="PTHR22911">
    <property type="entry name" value="ACYL-MALONYL CONDENSING ENZYME-RELATED"/>
    <property type="match status" value="1"/>
</dbReference>
<dbReference type="SUPFAM" id="SSF103481">
    <property type="entry name" value="Multidrug resistance efflux transporter EmrE"/>
    <property type="match status" value="2"/>
</dbReference>
<keyword evidence="4" id="KW-1003">Cell membrane</keyword>
<feature type="transmembrane region" description="Helical" evidence="8">
    <location>
        <begin position="154"/>
        <end position="170"/>
    </location>
</feature>
<evidence type="ECO:0000256" key="3">
    <source>
        <dbReference type="ARBA" id="ARBA00022448"/>
    </source>
</evidence>
<dbReference type="AlphaFoldDB" id="A0A9X2EN73"/>
<comment type="similarity">
    <text evidence="2">Belongs to the EamA transporter family.</text>
</comment>
<dbReference type="NCBIfam" id="TIGR00688">
    <property type="entry name" value="rarD"/>
    <property type="match status" value="1"/>
</dbReference>
<feature type="transmembrane region" description="Helical" evidence="8">
    <location>
        <begin position="12"/>
        <end position="30"/>
    </location>
</feature>
<evidence type="ECO:0000256" key="4">
    <source>
        <dbReference type="ARBA" id="ARBA00022475"/>
    </source>
</evidence>
<feature type="domain" description="EamA" evidence="9">
    <location>
        <begin position="11"/>
        <end position="146"/>
    </location>
</feature>
<evidence type="ECO:0000256" key="5">
    <source>
        <dbReference type="ARBA" id="ARBA00022692"/>
    </source>
</evidence>
<feature type="transmembrane region" description="Helical" evidence="8">
    <location>
        <begin position="75"/>
        <end position="96"/>
    </location>
</feature>
<protein>
    <submittedName>
        <fullName evidence="10">EamA family transporter RarD</fullName>
    </submittedName>
</protein>
<comment type="subcellular location">
    <subcellularLocation>
        <location evidence="1">Cell membrane</location>
        <topology evidence="1">Multi-pass membrane protein</topology>
    </subcellularLocation>
</comment>
<evidence type="ECO:0000313" key="10">
    <source>
        <dbReference type="EMBL" id="MCM8558464.1"/>
    </source>
</evidence>
<evidence type="ECO:0000313" key="11">
    <source>
        <dbReference type="Proteomes" id="UP001155128"/>
    </source>
</evidence>
<keyword evidence="7 8" id="KW-0472">Membrane</keyword>
<keyword evidence="5 8" id="KW-0812">Transmembrane</keyword>
<dbReference type="PANTHER" id="PTHR22911:SF137">
    <property type="entry name" value="SOLUTE CARRIER FAMILY 35 MEMBER G2-RELATED"/>
    <property type="match status" value="1"/>
</dbReference>
<reference evidence="10" key="1">
    <citation type="submission" date="2022-06" db="EMBL/GenBank/DDBJ databases">
        <title>Sphingomicrobium sedimins sp. nov., a marine bacterium isolated from tidal flat.</title>
        <authorList>
            <person name="Kim C.-H."/>
            <person name="Yoo Y."/>
            <person name="Kim J.-J."/>
        </authorList>
    </citation>
    <scope>NUCLEOTIDE SEQUENCE</scope>
    <source>
        <strain evidence="10">GRR-S6-50</strain>
    </source>
</reference>
<keyword evidence="11" id="KW-1185">Reference proteome</keyword>
<dbReference type="Pfam" id="PF00892">
    <property type="entry name" value="EamA"/>
    <property type="match status" value="1"/>
</dbReference>
<evidence type="ECO:0000256" key="7">
    <source>
        <dbReference type="ARBA" id="ARBA00023136"/>
    </source>
</evidence>
<feature type="transmembrane region" description="Helical" evidence="8">
    <location>
        <begin position="182"/>
        <end position="201"/>
    </location>
</feature>
<feature type="transmembrane region" description="Helical" evidence="8">
    <location>
        <begin position="42"/>
        <end position="63"/>
    </location>
</feature>
<dbReference type="InterPro" id="IPR000620">
    <property type="entry name" value="EamA_dom"/>
</dbReference>
<name>A0A9X2EN73_9SPHN</name>
<gene>
    <name evidence="10" type="primary">rarD</name>
    <name evidence="10" type="ORF">NDO55_11605</name>
</gene>
<evidence type="ECO:0000256" key="6">
    <source>
        <dbReference type="ARBA" id="ARBA00022989"/>
    </source>
</evidence>
<accession>A0A9X2EN73</accession>
<dbReference type="Proteomes" id="UP001155128">
    <property type="component" value="Unassembled WGS sequence"/>
</dbReference>
<organism evidence="10 11">
    <name type="scientific">Sphingomicrobium sediminis</name>
    <dbReference type="NCBI Taxonomy" id="2950949"/>
    <lineage>
        <taxon>Bacteria</taxon>
        <taxon>Pseudomonadati</taxon>
        <taxon>Pseudomonadota</taxon>
        <taxon>Alphaproteobacteria</taxon>
        <taxon>Sphingomonadales</taxon>
        <taxon>Sphingomonadaceae</taxon>
        <taxon>Sphingomicrobium</taxon>
    </lineage>
</organism>